<accession>A0A238F6L4</accession>
<proteinExistence type="predicted"/>
<feature type="compositionally biased region" description="Basic and acidic residues" evidence="1">
    <location>
        <begin position="904"/>
        <end position="918"/>
    </location>
</feature>
<dbReference type="AlphaFoldDB" id="A0A238F6L4"/>
<reference evidence="3" key="1">
    <citation type="submission" date="2016-09" db="EMBL/GenBank/DDBJ databases">
        <authorList>
            <person name="Jeantristanb JTB J.-T."/>
            <person name="Ricardo R."/>
        </authorList>
    </citation>
    <scope>NUCLEOTIDE SEQUENCE [LARGE SCALE GENOMIC DNA]</scope>
</reference>
<evidence type="ECO:0000256" key="1">
    <source>
        <dbReference type="SAM" id="MobiDB-lite"/>
    </source>
</evidence>
<feature type="region of interest" description="Disordered" evidence="1">
    <location>
        <begin position="904"/>
        <end position="1066"/>
    </location>
</feature>
<feature type="compositionally biased region" description="Basic residues" evidence="1">
    <location>
        <begin position="1054"/>
        <end position="1066"/>
    </location>
</feature>
<dbReference type="STRING" id="269621.A0A238F6L4"/>
<sequence>MNTVACLACSHHLTTASTFEHPICDGQYPCTSCSRSSITCFYPPPPPTPRSGGQHHHPYQRNAYTEAWSHHLKLTPGAFGAARLEFQFDEDDEDDDGQVLALKWVQAVQQRQDLRIRPNPSRPPIHRYKPTAVACDEAEAIEIQGDRLAAASRVELFRQFSLLHSTPTVHPSILLSAVLDERRSSGDKPSNLNLGNCLASTSITHQDSTSSVCAAWRINTSSATSAGSGRPTSIGWARTLPSHEAQAAGSPTIPSTRLSTCDQPLFETSFSTPIVQVELSSLPTPSTALLATRTITSFTLSHLAVPPSSGPSTPKPQTLDSFTYSSAFFARRPIASFSLSPHQLGSGALIDTDGSVFGFGIGVRGAGRIGDPHGDWKGRAPEMYRLRKGDASQGLFRRVGWGMDERELIVASQREVRLYDLRSPTSSVVLYNLPTSSNLDSCITSLLTCPSTPYAAISTPASPLTILDARLPLRPILSFPTPRVGRGGKGYDQTLSLFSIPTLMNSNRNPDDLWRIGLASRLHSGIEVYTLETKGGVVSSMLDPYSIPGPVARMDDGMTWSRSGIQVIGENKGWRLLESEMGGGLWERGLVMEDDEEKEGEEGRAGVEWGETQVAVTAFDKTGTPIMEGIEMKCLNGLGKILVEDQGLQRSTVRVADLIEEDQDDEPARVGQVKTLYDILCDRLASEGKPAPSRRARFDFDDDDLAKMEETLSNRFSTQFQHFPNTLDAHFVEPGSAAALARLYDHPPDLSKASVDEYTRILRSRYGQANSTEEPYAPQLSLDLALSSRAYSDRPIVPDPPSRSDLINRPLPAHLSDDEDLPSLHFAYFKPRRLGRLVAGRAGPSVRLYDGDDGSESSDDEGADTGSNKPSLSSRGVRRILSEWHTGTDPKSYRWENMYVDDGRDTKRKHQEEKEESQQRPGPPPSSFPQPVHESYPSRAPPTIFSSSQVVAPSIAIHSPPPQRNGRSITKRRVEITDESSHPLDSSQEPSSRRMRDFSASQPPPTFSRRLGGVVGPPSSPRAMAASQVVPGAFGVRSGSGTGGGTMSLEERLKAKKKAKKRVSGF</sequence>
<feature type="compositionally biased region" description="Acidic residues" evidence="1">
    <location>
        <begin position="851"/>
        <end position="863"/>
    </location>
</feature>
<gene>
    <name evidence="2" type="ORF">BQ2448_2520</name>
</gene>
<evidence type="ECO:0000313" key="2">
    <source>
        <dbReference type="EMBL" id="SCV69500.1"/>
    </source>
</evidence>
<organism evidence="2 3">
    <name type="scientific">Microbotryum intermedium</name>
    <dbReference type="NCBI Taxonomy" id="269621"/>
    <lineage>
        <taxon>Eukaryota</taxon>
        <taxon>Fungi</taxon>
        <taxon>Dikarya</taxon>
        <taxon>Basidiomycota</taxon>
        <taxon>Pucciniomycotina</taxon>
        <taxon>Microbotryomycetes</taxon>
        <taxon>Microbotryales</taxon>
        <taxon>Microbotryaceae</taxon>
        <taxon>Microbotryum</taxon>
    </lineage>
</organism>
<dbReference type="PANTHER" id="PTHR28221">
    <property type="entry name" value="RNA POLYMERASE I-SPECIFIC TRANSCRIPTION INITIATION FACTOR RRN6"/>
    <property type="match status" value="1"/>
</dbReference>
<evidence type="ECO:0000313" key="3">
    <source>
        <dbReference type="Proteomes" id="UP000198372"/>
    </source>
</evidence>
<dbReference type="OrthoDB" id="2382881at2759"/>
<dbReference type="Proteomes" id="UP000198372">
    <property type="component" value="Unassembled WGS sequence"/>
</dbReference>
<dbReference type="GO" id="GO:0001179">
    <property type="term" value="F:RNA polymerase I general transcription initiation factor binding"/>
    <property type="evidence" value="ECO:0007669"/>
    <property type="project" value="TreeGrafter"/>
</dbReference>
<feature type="compositionally biased region" description="Basic and acidic residues" evidence="1">
    <location>
        <begin position="972"/>
        <end position="982"/>
    </location>
</feature>
<dbReference type="PANTHER" id="PTHR28221:SF2">
    <property type="entry name" value="RNA POLYMERASE I-SPECIFIC TRANSCRIPTION INITIATION FACTOR RRN6"/>
    <property type="match status" value="1"/>
</dbReference>
<protein>
    <submittedName>
        <fullName evidence="2">BQ2448_2520 protein</fullName>
    </submittedName>
</protein>
<name>A0A238F6L4_9BASI</name>
<dbReference type="GO" id="GO:0042790">
    <property type="term" value="P:nucleolar large rRNA transcription by RNA polymerase I"/>
    <property type="evidence" value="ECO:0007669"/>
    <property type="project" value="TreeGrafter"/>
</dbReference>
<keyword evidence="3" id="KW-1185">Reference proteome</keyword>
<dbReference type="GO" id="GO:0070860">
    <property type="term" value="C:RNA polymerase I core factor complex"/>
    <property type="evidence" value="ECO:0007669"/>
    <property type="project" value="TreeGrafter"/>
</dbReference>
<feature type="region of interest" description="Disordered" evidence="1">
    <location>
        <begin position="793"/>
        <end position="815"/>
    </location>
</feature>
<dbReference type="GO" id="GO:0001163">
    <property type="term" value="F:RNA polymerase I transcription regulatory region sequence-specific DNA binding"/>
    <property type="evidence" value="ECO:0007669"/>
    <property type="project" value="TreeGrafter"/>
</dbReference>
<dbReference type="EMBL" id="FMSP01000004">
    <property type="protein sequence ID" value="SCV69500.1"/>
    <property type="molecule type" value="Genomic_DNA"/>
</dbReference>
<dbReference type="InterPro" id="IPR019350">
    <property type="entry name" value="RNA_pol_I-sp_TIF_RRN6-like"/>
</dbReference>
<feature type="region of interest" description="Disordered" evidence="1">
    <location>
        <begin position="844"/>
        <end position="874"/>
    </location>
</feature>